<comment type="subcellular location">
    <subcellularLocation>
        <location evidence="1">Membrane</location>
        <topology evidence="1">Single-pass type I membrane protein</topology>
    </subcellularLocation>
</comment>
<keyword evidence="12" id="KW-0418">Kinase</keyword>
<dbReference type="InterPro" id="IPR024788">
    <property type="entry name" value="Malectin-like_Carb-bd_dom"/>
</dbReference>
<evidence type="ECO:0000256" key="4">
    <source>
        <dbReference type="ARBA" id="ARBA00022692"/>
    </source>
</evidence>
<evidence type="ECO:0000256" key="8">
    <source>
        <dbReference type="ARBA" id="ARBA00022989"/>
    </source>
</evidence>
<keyword evidence="2" id="KW-0723">Serine/threonine-protein kinase</keyword>
<dbReference type="GO" id="GO:0005524">
    <property type="term" value="F:ATP binding"/>
    <property type="evidence" value="ECO:0007669"/>
    <property type="project" value="UniProtKB-KW"/>
</dbReference>
<reference evidence="12 13" key="1">
    <citation type="journal article" date="2018" name="Front. Plant Sci.">
        <title>Red Clover (Trifolium pratense) and Zigzag Clover (T. medium) - A Picture of Genomic Similarities and Differences.</title>
        <authorList>
            <person name="Dluhosova J."/>
            <person name="Istvanek J."/>
            <person name="Nedelnik J."/>
            <person name="Repkova J."/>
        </authorList>
    </citation>
    <scope>NUCLEOTIDE SEQUENCE [LARGE SCALE GENOMIC DNA]</scope>
    <source>
        <strain evidence="13">cv. 10/8</strain>
        <tissue evidence="12">Leaf</tissue>
    </source>
</reference>
<evidence type="ECO:0000313" key="12">
    <source>
        <dbReference type="EMBL" id="MCI31134.1"/>
    </source>
</evidence>
<accession>A0A392R4V6</accession>
<sequence length="143" mass="15789">IFNYSFPVTTGPKFLRLFFYPSTYTNGFNRHDASFTVISNGFTLLKDFNASLNADVEGVDTLLKEYVVNVGDDQRLDLSFIPSNGNSNNYAFINGIEVLSMPDDLYYTPLNDPGISLVGTTITPAYTISTTVALRTGIIHVNL</sequence>
<dbReference type="InterPro" id="IPR045272">
    <property type="entry name" value="ANXUR1/2-like"/>
</dbReference>
<name>A0A392R4V6_9FABA</name>
<dbReference type="PANTHER" id="PTHR34590:SF15">
    <property type="entry name" value="PROTEIN KINASE DOMAIN-CONTAINING PROTEIN"/>
    <property type="match status" value="1"/>
</dbReference>
<keyword evidence="6" id="KW-0547">Nucleotide-binding</keyword>
<evidence type="ECO:0000259" key="11">
    <source>
        <dbReference type="Pfam" id="PF12819"/>
    </source>
</evidence>
<dbReference type="AlphaFoldDB" id="A0A392R4V6"/>
<keyword evidence="12" id="KW-0675">Receptor</keyword>
<keyword evidence="4" id="KW-0812">Transmembrane</keyword>
<keyword evidence="5" id="KW-0732">Signal</keyword>
<keyword evidence="8" id="KW-1133">Transmembrane helix</keyword>
<keyword evidence="3" id="KW-0808">Transferase</keyword>
<protein>
    <submittedName>
        <fullName evidence="12">Receptor-like protein kinase feronia-like</fullName>
    </submittedName>
</protein>
<comment type="caution">
    <text evidence="12">The sequence shown here is derived from an EMBL/GenBank/DDBJ whole genome shotgun (WGS) entry which is preliminary data.</text>
</comment>
<feature type="non-terminal residue" evidence="12">
    <location>
        <position position="1"/>
    </location>
</feature>
<proteinExistence type="predicted"/>
<keyword evidence="9" id="KW-0472">Membrane</keyword>
<dbReference type="GO" id="GO:0004674">
    <property type="term" value="F:protein serine/threonine kinase activity"/>
    <property type="evidence" value="ECO:0007669"/>
    <property type="project" value="UniProtKB-KW"/>
</dbReference>
<organism evidence="12 13">
    <name type="scientific">Trifolium medium</name>
    <dbReference type="NCBI Taxonomy" id="97028"/>
    <lineage>
        <taxon>Eukaryota</taxon>
        <taxon>Viridiplantae</taxon>
        <taxon>Streptophyta</taxon>
        <taxon>Embryophyta</taxon>
        <taxon>Tracheophyta</taxon>
        <taxon>Spermatophyta</taxon>
        <taxon>Magnoliopsida</taxon>
        <taxon>eudicotyledons</taxon>
        <taxon>Gunneridae</taxon>
        <taxon>Pentapetalae</taxon>
        <taxon>rosids</taxon>
        <taxon>fabids</taxon>
        <taxon>Fabales</taxon>
        <taxon>Fabaceae</taxon>
        <taxon>Papilionoideae</taxon>
        <taxon>50 kb inversion clade</taxon>
        <taxon>NPAAA clade</taxon>
        <taxon>Hologalegina</taxon>
        <taxon>IRL clade</taxon>
        <taxon>Trifolieae</taxon>
        <taxon>Trifolium</taxon>
    </lineage>
</organism>
<keyword evidence="10" id="KW-0325">Glycoprotein</keyword>
<feature type="domain" description="Malectin-like" evidence="11">
    <location>
        <begin position="4"/>
        <end position="108"/>
    </location>
</feature>
<dbReference type="GO" id="GO:0016020">
    <property type="term" value="C:membrane"/>
    <property type="evidence" value="ECO:0007669"/>
    <property type="project" value="UniProtKB-SubCell"/>
</dbReference>
<evidence type="ECO:0000256" key="5">
    <source>
        <dbReference type="ARBA" id="ARBA00022729"/>
    </source>
</evidence>
<dbReference type="Gene3D" id="2.60.120.430">
    <property type="entry name" value="Galactose-binding lectin"/>
    <property type="match status" value="1"/>
</dbReference>
<dbReference type="Proteomes" id="UP000265520">
    <property type="component" value="Unassembled WGS sequence"/>
</dbReference>
<dbReference type="GO" id="GO:0004714">
    <property type="term" value="F:transmembrane receptor protein tyrosine kinase activity"/>
    <property type="evidence" value="ECO:0007669"/>
    <property type="project" value="InterPro"/>
</dbReference>
<dbReference type="Pfam" id="PF12819">
    <property type="entry name" value="Malectin_like"/>
    <property type="match status" value="1"/>
</dbReference>
<keyword evidence="13" id="KW-1185">Reference proteome</keyword>
<evidence type="ECO:0000256" key="9">
    <source>
        <dbReference type="ARBA" id="ARBA00023136"/>
    </source>
</evidence>
<evidence type="ECO:0000256" key="2">
    <source>
        <dbReference type="ARBA" id="ARBA00022527"/>
    </source>
</evidence>
<dbReference type="FunFam" id="2.60.120.430:FF:000003">
    <property type="entry name" value="FERONIA receptor-like kinase"/>
    <property type="match status" value="1"/>
</dbReference>
<evidence type="ECO:0000256" key="1">
    <source>
        <dbReference type="ARBA" id="ARBA00004479"/>
    </source>
</evidence>
<evidence type="ECO:0000256" key="6">
    <source>
        <dbReference type="ARBA" id="ARBA00022741"/>
    </source>
</evidence>
<dbReference type="EMBL" id="LXQA010184890">
    <property type="protein sequence ID" value="MCI31134.1"/>
    <property type="molecule type" value="Genomic_DNA"/>
</dbReference>
<dbReference type="PANTHER" id="PTHR34590">
    <property type="entry name" value="OS03G0124300 PROTEIN-RELATED"/>
    <property type="match status" value="1"/>
</dbReference>
<evidence type="ECO:0000313" key="13">
    <source>
        <dbReference type="Proteomes" id="UP000265520"/>
    </source>
</evidence>
<evidence type="ECO:0000256" key="7">
    <source>
        <dbReference type="ARBA" id="ARBA00022840"/>
    </source>
</evidence>
<keyword evidence="7" id="KW-0067">ATP-binding</keyword>
<evidence type="ECO:0000256" key="3">
    <source>
        <dbReference type="ARBA" id="ARBA00022679"/>
    </source>
</evidence>
<evidence type="ECO:0000256" key="10">
    <source>
        <dbReference type="ARBA" id="ARBA00023180"/>
    </source>
</evidence>